<gene>
    <name evidence="9" type="ORF">D9619_007343</name>
</gene>
<organism evidence="9 10">
    <name type="scientific">Psilocybe cf. subviscida</name>
    <dbReference type="NCBI Taxonomy" id="2480587"/>
    <lineage>
        <taxon>Eukaryota</taxon>
        <taxon>Fungi</taxon>
        <taxon>Dikarya</taxon>
        <taxon>Basidiomycota</taxon>
        <taxon>Agaricomycotina</taxon>
        <taxon>Agaricomycetes</taxon>
        <taxon>Agaricomycetidae</taxon>
        <taxon>Agaricales</taxon>
        <taxon>Agaricineae</taxon>
        <taxon>Strophariaceae</taxon>
        <taxon>Psilocybe</taxon>
    </lineage>
</organism>
<dbReference type="PROSITE" id="PS00086">
    <property type="entry name" value="CYTOCHROME_P450"/>
    <property type="match status" value="1"/>
</dbReference>
<evidence type="ECO:0000256" key="5">
    <source>
        <dbReference type="ARBA" id="ARBA00023004"/>
    </source>
</evidence>
<dbReference type="Gene3D" id="1.10.630.10">
    <property type="entry name" value="Cytochrome P450"/>
    <property type="match status" value="1"/>
</dbReference>
<evidence type="ECO:0000256" key="1">
    <source>
        <dbReference type="ARBA" id="ARBA00001971"/>
    </source>
</evidence>
<dbReference type="GO" id="GO:0020037">
    <property type="term" value="F:heme binding"/>
    <property type="evidence" value="ECO:0007669"/>
    <property type="project" value="InterPro"/>
</dbReference>
<evidence type="ECO:0000256" key="2">
    <source>
        <dbReference type="ARBA" id="ARBA00010617"/>
    </source>
</evidence>
<keyword evidence="5 6" id="KW-0408">Iron</keyword>
<accession>A0A8H5B3N2</accession>
<dbReference type="InterPro" id="IPR017972">
    <property type="entry name" value="Cyt_P450_CS"/>
</dbReference>
<keyword evidence="8" id="KW-0812">Transmembrane</keyword>
<dbReference type="GO" id="GO:0005506">
    <property type="term" value="F:iron ion binding"/>
    <property type="evidence" value="ECO:0007669"/>
    <property type="project" value="InterPro"/>
</dbReference>
<evidence type="ECO:0000256" key="7">
    <source>
        <dbReference type="RuleBase" id="RU000461"/>
    </source>
</evidence>
<dbReference type="CDD" id="cd11041">
    <property type="entry name" value="CYP503A1-like"/>
    <property type="match status" value="1"/>
</dbReference>
<dbReference type="SUPFAM" id="SSF48264">
    <property type="entry name" value="Cytochrome P450"/>
    <property type="match status" value="1"/>
</dbReference>
<dbReference type="InterPro" id="IPR001128">
    <property type="entry name" value="Cyt_P450"/>
</dbReference>
<reference evidence="9 10" key="1">
    <citation type="journal article" date="2020" name="ISME J.">
        <title>Uncovering the hidden diversity of litter-decomposition mechanisms in mushroom-forming fungi.</title>
        <authorList>
            <person name="Floudas D."/>
            <person name="Bentzer J."/>
            <person name="Ahren D."/>
            <person name="Johansson T."/>
            <person name="Persson P."/>
            <person name="Tunlid A."/>
        </authorList>
    </citation>
    <scope>NUCLEOTIDE SEQUENCE [LARGE SCALE GENOMIC DNA]</scope>
    <source>
        <strain evidence="9 10">CBS 101986</strain>
    </source>
</reference>
<evidence type="ECO:0000313" key="9">
    <source>
        <dbReference type="EMBL" id="KAF5315413.1"/>
    </source>
</evidence>
<keyword evidence="4 7" id="KW-0560">Oxidoreductase</keyword>
<dbReference type="AlphaFoldDB" id="A0A8H5B3N2"/>
<evidence type="ECO:0008006" key="11">
    <source>
        <dbReference type="Google" id="ProtNLM"/>
    </source>
</evidence>
<keyword evidence="8" id="KW-0472">Membrane</keyword>
<feature type="binding site" description="axial binding residue" evidence="6">
    <location>
        <position position="457"/>
    </location>
    <ligand>
        <name>heme</name>
        <dbReference type="ChEBI" id="CHEBI:30413"/>
    </ligand>
    <ligandPart>
        <name>Fe</name>
        <dbReference type="ChEBI" id="CHEBI:18248"/>
    </ligandPart>
</feature>
<dbReference type="PANTHER" id="PTHR46206">
    <property type="entry name" value="CYTOCHROME P450"/>
    <property type="match status" value="1"/>
</dbReference>
<evidence type="ECO:0000256" key="3">
    <source>
        <dbReference type="ARBA" id="ARBA00022723"/>
    </source>
</evidence>
<name>A0A8H5B3N2_9AGAR</name>
<dbReference type="Proteomes" id="UP000567179">
    <property type="component" value="Unassembled WGS sequence"/>
</dbReference>
<keyword evidence="6 7" id="KW-0349">Heme</keyword>
<evidence type="ECO:0000313" key="10">
    <source>
        <dbReference type="Proteomes" id="UP000567179"/>
    </source>
</evidence>
<evidence type="ECO:0000256" key="4">
    <source>
        <dbReference type="ARBA" id="ARBA00023002"/>
    </source>
</evidence>
<dbReference type="PRINTS" id="PR00465">
    <property type="entry name" value="EP450IV"/>
</dbReference>
<keyword evidence="7" id="KW-0503">Monooxygenase</keyword>
<dbReference type="OrthoDB" id="1844152at2759"/>
<dbReference type="InterPro" id="IPR002403">
    <property type="entry name" value="Cyt_P450_E_grp-IV"/>
</dbReference>
<dbReference type="GO" id="GO:0016705">
    <property type="term" value="F:oxidoreductase activity, acting on paired donors, with incorporation or reduction of molecular oxygen"/>
    <property type="evidence" value="ECO:0007669"/>
    <property type="project" value="InterPro"/>
</dbReference>
<keyword evidence="10" id="KW-1185">Reference proteome</keyword>
<feature type="transmembrane region" description="Helical" evidence="8">
    <location>
        <begin position="16"/>
        <end position="34"/>
    </location>
</feature>
<dbReference type="GO" id="GO:0004497">
    <property type="term" value="F:monooxygenase activity"/>
    <property type="evidence" value="ECO:0007669"/>
    <property type="project" value="UniProtKB-KW"/>
</dbReference>
<keyword evidence="3 6" id="KW-0479">Metal-binding</keyword>
<comment type="cofactor">
    <cofactor evidence="1 6">
        <name>heme</name>
        <dbReference type="ChEBI" id="CHEBI:30413"/>
    </cofactor>
</comment>
<evidence type="ECO:0000256" key="6">
    <source>
        <dbReference type="PIRSR" id="PIRSR602403-1"/>
    </source>
</evidence>
<dbReference type="Pfam" id="PF00067">
    <property type="entry name" value="p450"/>
    <property type="match status" value="1"/>
</dbReference>
<comment type="caution">
    <text evidence="9">The sequence shown here is derived from an EMBL/GenBank/DDBJ whole genome shotgun (WGS) entry which is preliminary data.</text>
</comment>
<comment type="similarity">
    <text evidence="2 7">Belongs to the cytochrome P450 family.</text>
</comment>
<evidence type="ECO:0000256" key="8">
    <source>
        <dbReference type="SAM" id="Phobius"/>
    </source>
</evidence>
<keyword evidence="8" id="KW-1133">Transmembrane helix</keyword>
<dbReference type="EMBL" id="JAACJJ010000043">
    <property type="protein sequence ID" value="KAF5315413.1"/>
    <property type="molecule type" value="Genomic_DNA"/>
</dbReference>
<protein>
    <recommendedName>
        <fullName evidence="11">Cytochrome P450</fullName>
    </recommendedName>
</protein>
<proteinExistence type="inferred from homology"/>
<sequence>MRWHPSFVDMLEFPPYFVLGAAIAGASYLVSLWFQSATYKLRHIPTLGSSSLIGSYFDGHKFAKHGHELIREGLRKYKGGIFKIADMGEYKVIISGQDLVSDIRRARDDQLSFDEAAIQLKYTLGAETMEDPFHIPVVRTPLTRALAARFPEIKDEIIAAFNDNIPPTDTKEWTSYHALPTIMHIVARTSNRLFVGLPLCRNPEYRKLNETFAMEVVRSAQIINRFPKILKPLVGGLLKRVPERISLASNFIQPILEERLQKEREFGPDWPDKPNDLITWLLEAGVGEQRSVRSIALRILTINFAAIHTTTMASLSGVAFTNVLYDLAANPQYAEPMRQEVLEVIASDGWTKVSQGKMRRVDSFVKESQRMSISTLNIMRRMMKDFTFSNGVTIPTGINVITAAEAAHFDEANYTNPDVFDGFRFSNLRDEDGEGTKHQTVSLTMDFVVFGTGRHACPGRFFAVNEIKAMLAHVLLNYDVKLADGKRPECIWQQGLSAPNPFAKVLFRKRATT</sequence>
<dbReference type="InterPro" id="IPR036396">
    <property type="entry name" value="Cyt_P450_sf"/>
</dbReference>